<comment type="caution">
    <text evidence="2">The sequence shown here is derived from an EMBL/GenBank/DDBJ whole genome shotgun (WGS) entry which is preliminary data.</text>
</comment>
<accession>A0A837DFS1</accession>
<evidence type="ECO:0000313" key="3">
    <source>
        <dbReference type="Proteomes" id="UP000030848"/>
    </source>
</evidence>
<protein>
    <submittedName>
        <fullName evidence="2">Uncharacterized protein</fullName>
    </submittedName>
</protein>
<gene>
    <name evidence="2" type="ORF">MINT15_04330</name>
</gene>
<dbReference type="Proteomes" id="UP000030848">
    <property type="component" value="Unassembled WGS sequence"/>
</dbReference>
<feature type="region of interest" description="Disordered" evidence="1">
    <location>
        <begin position="1"/>
        <end position="42"/>
    </location>
</feature>
<feature type="compositionally biased region" description="Basic and acidic residues" evidence="1">
    <location>
        <begin position="19"/>
        <end position="30"/>
    </location>
</feature>
<sequence length="42" mass="4486">MPTGAVPRSAQAGLGTGRARTEQRRGDKERGHHSRGGFSSHQ</sequence>
<reference evidence="2 3" key="1">
    <citation type="submission" date="2014-10" db="EMBL/GenBank/DDBJ databases">
        <title>Genome sequence of Micropolyspora internatus JCM3315.</title>
        <authorList>
            <person name="Shin S.-K."/>
            <person name="Yi H."/>
        </authorList>
    </citation>
    <scope>NUCLEOTIDE SEQUENCE [LARGE SCALE GENOMIC DNA]</scope>
    <source>
        <strain evidence="2 3">JCM 3315</strain>
    </source>
</reference>
<evidence type="ECO:0000313" key="2">
    <source>
        <dbReference type="EMBL" id="KHF46132.1"/>
    </source>
</evidence>
<evidence type="ECO:0000256" key="1">
    <source>
        <dbReference type="SAM" id="MobiDB-lite"/>
    </source>
</evidence>
<dbReference type="AlphaFoldDB" id="A0A837DFS1"/>
<proteinExistence type="predicted"/>
<name>A0A837DFS1_9PSEU</name>
<organism evidence="2 3">
    <name type="scientific">Saccharomonospora viridis</name>
    <dbReference type="NCBI Taxonomy" id="1852"/>
    <lineage>
        <taxon>Bacteria</taxon>
        <taxon>Bacillati</taxon>
        <taxon>Actinomycetota</taxon>
        <taxon>Actinomycetes</taxon>
        <taxon>Pseudonocardiales</taxon>
        <taxon>Pseudonocardiaceae</taxon>
        <taxon>Saccharomonospora</taxon>
    </lineage>
</organism>
<dbReference type="EMBL" id="JRZE01000001">
    <property type="protein sequence ID" value="KHF46132.1"/>
    <property type="molecule type" value="Genomic_DNA"/>
</dbReference>